<gene>
    <name evidence="1" type="ORF">V6N12_057954</name>
</gene>
<dbReference type="EMBL" id="JBBPBM010000784">
    <property type="protein sequence ID" value="KAK8491525.1"/>
    <property type="molecule type" value="Genomic_DNA"/>
</dbReference>
<sequence length="79" mass="8727">MAGTELPITARAYNLGLESNLPHSRTRFQPSRIRKEIDVFIWLGAAAQEGKSAAALAACRTLSEELTEMRFLAPRILAK</sequence>
<reference evidence="1 2" key="1">
    <citation type="journal article" date="2024" name="G3 (Bethesda)">
        <title>Genome assembly of Hibiscus sabdariffa L. provides insights into metabolisms of medicinal natural products.</title>
        <authorList>
            <person name="Kim T."/>
        </authorList>
    </citation>
    <scope>NUCLEOTIDE SEQUENCE [LARGE SCALE GENOMIC DNA]</scope>
    <source>
        <strain evidence="1">TK-2024</strain>
        <tissue evidence="1">Old leaves</tissue>
    </source>
</reference>
<name>A0ABR2AF19_9ROSI</name>
<evidence type="ECO:0000313" key="1">
    <source>
        <dbReference type="EMBL" id="KAK8491525.1"/>
    </source>
</evidence>
<dbReference type="Proteomes" id="UP001472677">
    <property type="component" value="Unassembled WGS sequence"/>
</dbReference>
<evidence type="ECO:0000313" key="2">
    <source>
        <dbReference type="Proteomes" id="UP001472677"/>
    </source>
</evidence>
<accession>A0ABR2AF19</accession>
<keyword evidence="2" id="KW-1185">Reference proteome</keyword>
<proteinExistence type="predicted"/>
<comment type="caution">
    <text evidence="1">The sequence shown here is derived from an EMBL/GenBank/DDBJ whole genome shotgun (WGS) entry which is preliminary data.</text>
</comment>
<protein>
    <submittedName>
        <fullName evidence="1">Uncharacterized protein</fullName>
    </submittedName>
</protein>
<organism evidence="1 2">
    <name type="scientific">Hibiscus sabdariffa</name>
    <name type="common">roselle</name>
    <dbReference type="NCBI Taxonomy" id="183260"/>
    <lineage>
        <taxon>Eukaryota</taxon>
        <taxon>Viridiplantae</taxon>
        <taxon>Streptophyta</taxon>
        <taxon>Embryophyta</taxon>
        <taxon>Tracheophyta</taxon>
        <taxon>Spermatophyta</taxon>
        <taxon>Magnoliopsida</taxon>
        <taxon>eudicotyledons</taxon>
        <taxon>Gunneridae</taxon>
        <taxon>Pentapetalae</taxon>
        <taxon>rosids</taxon>
        <taxon>malvids</taxon>
        <taxon>Malvales</taxon>
        <taxon>Malvaceae</taxon>
        <taxon>Malvoideae</taxon>
        <taxon>Hibiscus</taxon>
    </lineage>
</organism>